<dbReference type="GO" id="GO:0008270">
    <property type="term" value="F:zinc ion binding"/>
    <property type="evidence" value="ECO:0007669"/>
    <property type="project" value="UniProtKB-KW"/>
</dbReference>
<comment type="function">
    <text evidence="1">May be involved in transcriptional regulation.</text>
</comment>
<gene>
    <name evidence="15" type="ORF">AAFF_G00437360</name>
</gene>
<dbReference type="AlphaFoldDB" id="A0AAD7S7M1"/>
<feature type="domain" description="C2H2-type" evidence="14">
    <location>
        <begin position="471"/>
        <end position="498"/>
    </location>
</feature>
<comment type="subcellular location">
    <subcellularLocation>
        <location evidence="2">Nucleus</location>
    </subcellularLocation>
</comment>
<feature type="domain" description="C2H2-type" evidence="14">
    <location>
        <begin position="303"/>
        <end position="330"/>
    </location>
</feature>
<evidence type="ECO:0000313" key="16">
    <source>
        <dbReference type="Proteomes" id="UP001221898"/>
    </source>
</evidence>
<keyword evidence="4" id="KW-0479">Metal-binding</keyword>
<dbReference type="FunFam" id="3.30.160.60:FF:001343">
    <property type="entry name" value="Zinc finger protein 568"/>
    <property type="match status" value="1"/>
</dbReference>
<dbReference type="Proteomes" id="UP001221898">
    <property type="component" value="Unassembled WGS sequence"/>
</dbReference>
<dbReference type="FunFam" id="3.30.160.60:FF:000360">
    <property type="entry name" value="zinc finger protein 572"/>
    <property type="match status" value="1"/>
</dbReference>
<dbReference type="EMBL" id="JAINUG010000097">
    <property type="protein sequence ID" value="KAJ8397460.1"/>
    <property type="molecule type" value="Genomic_DNA"/>
</dbReference>
<dbReference type="PROSITE" id="PS50157">
    <property type="entry name" value="ZINC_FINGER_C2H2_2"/>
    <property type="match status" value="11"/>
</dbReference>
<comment type="caution">
    <text evidence="15">The sequence shown here is derived from an EMBL/GenBank/DDBJ whole genome shotgun (WGS) entry which is preliminary data.</text>
</comment>
<evidence type="ECO:0000256" key="2">
    <source>
        <dbReference type="ARBA" id="ARBA00004123"/>
    </source>
</evidence>
<feature type="domain" description="C2H2-type" evidence="14">
    <location>
        <begin position="359"/>
        <end position="386"/>
    </location>
</feature>
<dbReference type="SMART" id="SM00355">
    <property type="entry name" value="ZnF_C2H2"/>
    <property type="match status" value="12"/>
</dbReference>
<keyword evidence="11" id="KW-0539">Nucleus</keyword>
<keyword evidence="7" id="KW-0862">Zinc</keyword>
<dbReference type="FunFam" id="3.30.160.60:FF:000358">
    <property type="entry name" value="zinc finger protein 24"/>
    <property type="match status" value="1"/>
</dbReference>
<dbReference type="InterPro" id="IPR013087">
    <property type="entry name" value="Znf_C2H2_type"/>
</dbReference>
<feature type="region of interest" description="Disordered" evidence="13">
    <location>
        <begin position="266"/>
        <end position="296"/>
    </location>
</feature>
<dbReference type="GO" id="GO:0000978">
    <property type="term" value="F:RNA polymerase II cis-regulatory region sequence-specific DNA binding"/>
    <property type="evidence" value="ECO:0007669"/>
    <property type="project" value="TreeGrafter"/>
</dbReference>
<protein>
    <recommendedName>
        <fullName evidence="14">C2H2-type domain-containing protein</fullName>
    </recommendedName>
</protein>
<feature type="compositionally biased region" description="Basic and acidic residues" evidence="13">
    <location>
        <begin position="9"/>
        <end position="20"/>
    </location>
</feature>
<dbReference type="Pfam" id="PF00096">
    <property type="entry name" value="zf-C2H2"/>
    <property type="match status" value="10"/>
</dbReference>
<comment type="similarity">
    <text evidence="3">Belongs to the krueppel C2H2-type zinc-finger protein family.</text>
</comment>
<evidence type="ECO:0000256" key="10">
    <source>
        <dbReference type="ARBA" id="ARBA00023163"/>
    </source>
</evidence>
<feature type="region of interest" description="Disordered" evidence="13">
    <location>
        <begin position="1"/>
        <end position="20"/>
    </location>
</feature>
<evidence type="ECO:0000256" key="4">
    <source>
        <dbReference type="ARBA" id="ARBA00022723"/>
    </source>
</evidence>
<keyword evidence="6 12" id="KW-0863">Zinc-finger</keyword>
<dbReference type="PANTHER" id="PTHR23235:SF142">
    <property type="entry name" value="ZINC FINGER PROTEIN 384"/>
    <property type="match status" value="1"/>
</dbReference>
<keyword evidence="9" id="KW-0238">DNA-binding</keyword>
<feature type="domain" description="C2H2-type" evidence="14">
    <location>
        <begin position="527"/>
        <end position="554"/>
    </location>
</feature>
<dbReference type="Gene3D" id="3.30.160.60">
    <property type="entry name" value="Classic Zinc Finger"/>
    <property type="match status" value="11"/>
</dbReference>
<name>A0AAD7S7M1_9TELE</name>
<evidence type="ECO:0000256" key="8">
    <source>
        <dbReference type="ARBA" id="ARBA00023015"/>
    </source>
</evidence>
<evidence type="ECO:0000256" key="13">
    <source>
        <dbReference type="SAM" id="MobiDB-lite"/>
    </source>
</evidence>
<dbReference type="PANTHER" id="PTHR23235">
    <property type="entry name" value="KRUEPPEL-LIKE TRANSCRIPTION FACTOR"/>
    <property type="match status" value="1"/>
</dbReference>
<dbReference type="FunFam" id="3.30.160.60:FF:001954">
    <property type="entry name" value="Zinc finger protein 787"/>
    <property type="match status" value="1"/>
</dbReference>
<dbReference type="SUPFAM" id="SSF57667">
    <property type="entry name" value="beta-beta-alpha zinc fingers"/>
    <property type="match status" value="6"/>
</dbReference>
<evidence type="ECO:0000256" key="11">
    <source>
        <dbReference type="ARBA" id="ARBA00023242"/>
    </source>
</evidence>
<dbReference type="FunFam" id="3.30.160.60:FF:002343">
    <property type="entry name" value="Zinc finger protein 33A"/>
    <property type="match status" value="4"/>
</dbReference>
<keyword evidence="10" id="KW-0804">Transcription</keyword>
<feature type="domain" description="C2H2-type" evidence="14">
    <location>
        <begin position="331"/>
        <end position="358"/>
    </location>
</feature>
<feature type="domain" description="C2H2-type" evidence="14">
    <location>
        <begin position="443"/>
        <end position="470"/>
    </location>
</feature>
<evidence type="ECO:0000256" key="3">
    <source>
        <dbReference type="ARBA" id="ARBA00006991"/>
    </source>
</evidence>
<keyword evidence="8" id="KW-0805">Transcription regulation</keyword>
<feature type="domain" description="C2H2-type" evidence="14">
    <location>
        <begin position="499"/>
        <end position="526"/>
    </location>
</feature>
<proteinExistence type="inferred from homology"/>
<reference evidence="15" key="1">
    <citation type="journal article" date="2023" name="Science">
        <title>Genome structures resolve the early diversification of teleost fishes.</title>
        <authorList>
            <person name="Parey E."/>
            <person name="Louis A."/>
            <person name="Montfort J."/>
            <person name="Bouchez O."/>
            <person name="Roques C."/>
            <person name="Iampietro C."/>
            <person name="Lluch J."/>
            <person name="Castinel A."/>
            <person name="Donnadieu C."/>
            <person name="Desvignes T."/>
            <person name="Floi Bucao C."/>
            <person name="Jouanno E."/>
            <person name="Wen M."/>
            <person name="Mejri S."/>
            <person name="Dirks R."/>
            <person name="Jansen H."/>
            <person name="Henkel C."/>
            <person name="Chen W.J."/>
            <person name="Zahm M."/>
            <person name="Cabau C."/>
            <person name="Klopp C."/>
            <person name="Thompson A.W."/>
            <person name="Robinson-Rechavi M."/>
            <person name="Braasch I."/>
            <person name="Lecointre G."/>
            <person name="Bobe J."/>
            <person name="Postlethwait J.H."/>
            <person name="Berthelot C."/>
            <person name="Roest Crollius H."/>
            <person name="Guiguen Y."/>
        </authorList>
    </citation>
    <scope>NUCLEOTIDE SEQUENCE</scope>
    <source>
        <strain evidence="15">NC1722</strain>
    </source>
</reference>
<sequence>MDTTDYIGEEPRSSLNRSEDIKETIEGETGYLLNKEEKLILSNIKEEEEGGEWQRVKMEREDGVRDEVGLWRLQEKERDEQKDRDITDQIILSGLRTKHEGKSECGQQEGELACLITSCLQKQPSVLIRRLEITDISVNVSSPPHSVSSKQGQEVKSPQRWHELSPIKEQWSLKGQVVTWKRKMIGQLERPLKHVPASSDNGTCAEASHSSSIISPWNQNTGQTVEASSQVFACSQCPFVHTVEVKLHHHIEKVHPEEHSRILKSGGNRAENPLPPISTQQHPTCPKTLPTPTQSHTSTPGVHTCSLCGKTCKSKSILTAHERTHSGECPYHCSQCGKSFQRSHNLTRHQRIHTGERPYHCSQCRKSFSCLSNLTKHQRTHTGERPYHCSQCGKSFCQIENLTQHQRIHTGERPYQCSQCEKSFTQLGTLTQHQRTHTGERPYQCSQCGKRFSRIGSLTKHQITHTGERPYHCFQCGRSFNQLSNLTQHQRIHTGDRPYQCSQCGKSFSRIGSLTKHQRTHTGERPYHCFQCGKKFSQIENLTQHQGTHTGDHPYQCSQCGKSFMQSSKLKVHQKTHTRERPHKCSRCGKSFIHSSSLTRHQQTHTG</sequence>
<dbReference type="GO" id="GO:0000981">
    <property type="term" value="F:DNA-binding transcription factor activity, RNA polymerase II-specific"/>
    <property type="evidence" value="ECO:0007669"/>
    <property type="project" value="TreeGrafter"/>
</dbReference>
<evidence type="ECO:0000313" key="15">
    <source>
        <dbReference type="EMBL" id="KAJ8397460.1"/>
    </source>
</evidence>
<evidence type="ECO:0000256" key="5">
    <source>
        <dbReference type="ARBA" id="ARBA00022737"/>
    </source>
</evidence>
<keyword evidence="16" id="KW-1185">Reference proteome</keyword>
<feature type="domain" description="C2H2-type" evidence="14">
    <location>
        <begin position="583"/>
        <end position="607"/>
    </location>
</feature>
<evidence type="ECO:0000256" key="1">
    <source>
        <dbReference type="ARBA" id="ARBA00003767"/>
    </source>
</evidence>
<dbReference type="GO" id="GO:0005634">
    <property type="term" value="C:nucleus"/>
    <property type="evidence" value="ECO:0007669"/>
    <property type="project" value="UniProtKB-SubCell"/>
</dbReference>
<dbReference type="InterPro" id="IPR036236">
    <property type="entry name" value="Znf_C2H2_sf"/>
</dbReference>
<evidence type="ECO:0000256" key="7">
    <source>
        <dbReference type="ARBA" id="ARBA00022833"/>
    </source>
</evidence>
<dbReference type="FunFam" id="3.30.160.60:FF:000690">
    <property type="entry name" value="Zinc finger protein 354C"/>
    <property type="match status" value="1"/>
</dbReference>
<evidence type="ECO:0000256" key="12">
    <source>
        <dbReference type="PROSITE-ProRule" id="PRU00042"/>
    </source>
</evidence>
<evidence type="ECO:0000256" key="9">
    <source>
        <dbReference type="ARBA" id="ARBA00023125"/>
    </source>
</evidence>
<dbReference type="PROSITE" id="PS00028">
    <property type="entry name" value="ZINC_FINGER_C2H2_1"/>
    <property type="match status" value="11"/>
</dbReference>
<evidence type="ECO:0000256" key="6">
    <source>
        <dbReference type="ARBA" id="ARBA00022771"/>
    </source>
</evidence>
<feature type="domain" description="C2H2-type" evidence="14">
    <location>
        <begin position="415"/>
        <end position="442"/>
    </location>
</feature>
<feature type="domain" description="C2H2-type" evidence="14">
    <location>
        <begin position="387"/>
        <end position="414"/>
    </location>
</feature>
<dbReference type="FunFam" id="3.30.160.60:FF:002333">
    <property type="entry name" value="Zinc finger protein 668"/>
    <property type="match status" value="1"/>
</dbReference>
<keyword evidence="5" id="KW-0677">Repeat</keyword>
<accession>A0AAD7S7M1</accession>
<evidence type="ECO:0000259" key="14">
    <source>
        <dbReference type="PROSITE" id="PS50157"/>
    </source>
</evidence>
<organism evidence="15 16">
    <name type="scientific">Aldrovandia affinis</name>
    <dbReference type="NCBI Taxonomy" id="143900"/>
    <lineage>
        <taxon>Eukaryota</taxon>
        <taxon>Metazoa</taxon>
        <taxon>Chordata</taxon>
        <taxon>Craniata</taxon>
        <taxon>Vertebrata</taxon>
        <taxon>Euteleostomi</taxon>
        <taxon>Actinopterygii</taxon>
        <taxon>Neopterygii</taxon>
        <taxon>Teleostei</taxon>
        <taxon>Notacanthiformes</taxon>
        <taxon>Halosauridae</taxon>
        <taxon>Aldrovandia</taxon>
    </lineage>
</organism>
<feature type="domain" description="C2H2-type" evidence="14">
    <location>
        <begin position="555"/>
        <end position="582"/>
    </location>
</feature>